<dbReference type="Proteomes" id="UP000887540">
    <property type="component" value="Unplaced"/>
</dbReference>
<feature type="active site" evidence="4">
    <location>
        <position position="307"/>
    </location>
</feature>
<dbReference type="GO" id="GO:0005737">
    <property type="term" value="C:cytoplasm"/>
    <property type="evidence" value="ECO:0007669"/>
    <property type="project" value="TreeGrafter"/>
</dbReference>
<evidence type="ECO:0000259" key="8">
    <source>
        <dbReference type="Pfam" id="PF20811"/>
    </source>
</evidence>
<dbReference type="GO" id="GO:0004649">
    <property type="term" value="F:poly(ADP-ribose) glycohydrolase activity"/>
    <property type="evidence" value="ECO:0007669"/>
    <property type="project" value="UniProtKB-EC"/>
</dbReference>
<feature type="binding site" evidence="5">
    <location>
        <position position="305"/>
    </location>
    <ligand>
        <name>substrate</name>
    </ligand>
</feature>
<feature type="active site" evidence="4">
    <location>
        <position position="306"/>
    </location>
</feature>
<feature type="domain" description="PARG helical" evidence="8">
    <location>
        <begin position="135"/>
        <end position="250"/>
    </location>
</feature>
<dbReference type="InterPro" id="IPR007724">
    <property type="entry name" value="Poly_GlycHdrlase"/>
</dbReference>
<feature type="binding site" evidence="5">
    <location>
        <position position="291"/>
    </location>
    <ligand>
        <name>substrate</name>
    </ligand>
</feature>
<dbReference type="GO" id="GO:0006282">
    <property type="term" value="P:regulation of DNA repair"/>
    <property type="evidence" value="ECO:0007669"/>
    <property type="project" value="InterPro"/>
</dbReference>
<dbReference type="GO" id="GO:0005634">
    <property type="term" value="C:nucleus"/>
    <property type="evidence" value="ECO:0007669"/>
    <property type="project" value="TreeGrafter"/>
</dbReference>
<protein>
    <recommendedName>
        <fullName evidence="2">poly(ADP-ribose) glycohydrolase</fullName>
        <ecNumber evidence="2">3.2.1.143</ecNumber>
    </recommendedName>
</protein>
<dbReference type="Pfam" id="PF05028">
    <property type="entry name" value="PARG_cat_C"/>
    <property type="match status" value="1"/>
</dbReference>
<evidence type="ECO:0000256" key="4">
    <source>
        <dbReference type="PIRSR" id="PIRSR607724-1"/>
    </source>
</evidence>
<dbReference type="EC" id="3.2.1.143" evidence="2"/>
<feature type="binding site" evidence="5">
    <location>
        <position position="346"/>
    </location>
    <ligand>
        <name>substrate</name>
    </ligand>
</feature>
<evidence type="ECO:0000256" key="1">
    <source>
        <dbReference type="ARBA" id="ARBA00009545"/>
    </source>
</evidence>
<dbReference type="InterPro" id="IPR046372">
    <property type="entry name" value="PARG_cat_C"/>
</dbReference>
<evidence type="ECO:0000313" key="9">
    <source>
        <dbReference type="Proteomes" id="UP000887540"/>
    </source>
</evidence>
<evidence type="ECO:0000256" key="3">
    <source>
        <dbReference type="ARBA" id="ARBA00022801"/>
    </source>
</evidence>
<feature type="domain" description="PARG catalytic Macro" evidence="7">
    <location>
        <begin position="258"/>
        <end position="462"/>
    </location>
</feature>
<keyword evidence="9" id="KW-1185">Reference proteome</keyword>
<organism evidence="9 10">
    <name type="scientific">Acrobeloides nanus</name>
    <dbReference type="NCBI Taxonomy" id="290746"/>
    <lineage>
        <taxon>Eukaryota</taxon>
        <taxon>Metazoa</taxon>
        <taxon>Ecdysozoa</taxon>
        <taxon>Nematoda</taxon>
        <taxon>Chromadorea</taxon>
        <taxon>Rhabditida</taxon>
        <taxon>Tylenchina</taxon>
        <taxon>Cephalobomorpha</taxon>
        <taxon>Cephaloboidea</taxon>
        <taxon>Cephalobidae</taxon>
        <taxon>Acrobeloides</taxon>
    </lineage>
</organism>
<dbReference type="GO" id="GO:1990966">
    <property type="term" value="P:ATP generation from poly-ADP-D-ribose"/>
    <property type="evidence" value="ECO:0007669"/>
    <property type="project" value="TreeGrafter"/>
</dbReference>
<dbReference type="PANTHER" id="PTHR12837:SF15">
    <property type="entry name" value="POLY(ADP-RIBOSE) GLYCOHYDROLASE"/>
    <property type="match status" value="1"/>
</dbReference>
<accession>A0A914D8Z1</accession>
<sequence length="557" mass="63524">MPGLFILCTRPQMVRKTFIRIYRMVLKNLQDENAIHLAVYDGNKNGVPPEPLAREFPPEVWRDFSRNVAMPFSEANVVDVDGREVRLHEVIEEQLQLIANTNHLTVQDLAKSIGSYNYSRIDIRALEKLFNEMTHECANTYLQKVIPNMAELALAAKTLFKQPIPFLKANQNGSVTMSQQQCASLLANAFFCTFPDHLYPNDRLYEYNCFYFWRLFRRDIQSTVEKLKCLLYYFKQVTTSMPCGTVTFLRHETNATAQKFASSEQLLTEMKVDDTEKIENQTGLAHVDFANEFIGGGVFEGGCVQEEIRFSICPEMLVSCLICERMRDNEAILIIGAERYSDYNGYGRTFRWKRKEGVNSKDVQRDPFGHAYSELIAIDAVFFDNHRLNTQFDFECINREIIKAYAGFSIMTNQSFVGIATGNWGCGAFNGNPQLKSLLQLIAASEAGRPLHYYTFGSHEFSNQLMNVLKLLYEKNYTVGSLHKLITTYAQVKSNLSTPLFSFIERELGSKNAPASHDQQSSEVRTNSSNGEPAPKKMNTIQSTLTSWLKKEDNSES</sequence>
<dbReference type="AlphaFoldDB" id="A0A914D8Z1"/>
<dbReference type="GO" id="GO:0005975">
    <property type="term" value="P:carbohydrate metabolic process"/>
    <property type="evidence" value="ECO:0007669"/>
    <property type="project" value="InterPro"/>
</dbReference>
<name>A0A914D8Z1_9BILA</name>
<dbReference type="WBParaSite" id="ACRNAN_scaffold2003.g16202.t1">
    <property type="protein sequence ID" value="ACRNAN_scaffold2003.g16202.t1"/>
    <property type="gene ID" value="ACRNAN_scaffold2003.g16202"/>
</dbReference>
<keyword evidence="3" id="KW-0378">Hydrolase</keyword>
<proteinExistence type="inferred from homology"/>
<dbReference type="InterPro" id="IPR048362">
    <property type="entry name" value="PARG_helical"/>
</dbReference>
<evidence type="ECO:0000256" key="6">
    <source>
        <dbReference type="SAM" id="MobiDB-lite"/>
    </source>
</evidence>
<feature type="region of interest" description="Disordered" evidence="6">
    <location>
        <begin position="512"/>
        <end position="557"/>
    </location>
</feature>
<feature type="compositionally biased region" description="Polar residues" evidence="6">
    <location>
        <begin position="517"/>
        <end position="531"/>
    </location>
</feature>
<evidence type="ECO:0000259" key="7">
    <source>
        <dbReference type="Pfam" id="PF05028"/>
    </source>
</evidence>
<feature type="active site" evidence="4">
    <location>
        <position position="288"/>
    </location>
</feature>
<evidence type="ECO:0000256" key="2">
    <source>
        <dbReference type="ARBA" id="ARBA00012255"/>
    </source>
</evidence>
<dbReference type="PANTHER" id="PTHR12837">
    <property type="entry name" value="POLY ADP-RIBOSE GLYCOHYDROLASE"/>
    <property type="match status" value="1"/>
</dbReference>
<evidence type="ECO:0000313" key="10">
    <source>
        <dbReference type="WBParaSite" id="ACRNAN_scaffold2003.g16202.t1"/>
    </source>
</evidence>
<dbReference type="GO" id="GO:0009225">
    <property type="term" value="P:nucleotide-sugar metabolic process"/>
    <property type="evidence" value="ECO:0007669"/>
    <property type="project" value="TreeGrafter"/>
</dbReference>
<reference evidence="10" key="1">
    <citation type="submission" date="2022-11" db="UniProtKB">
        <authorList>
            <consortium name="WormBaseParasite"/>
        </authorList>
    </citation>
    <scope>IDENTIFICATION</scope>
</reference>
<evidence type="ECO:0000256" key="5">
    <source>
        <dbReference type="PIRSR" id="PIRSR607724-2"/>
    </source>
</evidence>
<comment type="similarity">
    <text evidence="1">Belongs to the poly(ADP-ribose) glycohydrolase family.</text>
</comment>
<dbReference type="Pfam" id="PF20811">
    <property type="entry name" value="PARG_cat_N"/>
    <property type="match status" value="1"/>
</dbReference>